<protein>
    <recommendedName>
        <fullName evidence="7">Alkanesulfonate monooxygenase SsuD/methylene tetrahydromethanopterin reductase-like flavin-dependent oxidoreductase (Luciferase family)</fullName>
    </recommendedName>
</protein>
<dbReference type="SUPFAM" id="SSF51679">
    <property type="entry name" value="Bacterial luciferase-like"/>
    <property type="match status" value="2"/>
</dbReference>
<dbReference type="RefSeq" id="WP_203842394.1">
    <property type="nucleotide sequence ID" value="NZ_BAAATV010000023.1"/>
</dbReference>
<keyword evidence="3" id="KW-0560">Oxidoreductase</keyword>
<dbReference type="Proteomes" id="UP000603200">
    <property type="component" value="Unassembled WGS sequence"/>
</dbReference>
<name>A0ABQ4A3N0_9ACTN</name>
<comment type="caution">
    <text evidence="5">The sequence shown here is derived from an EMBL/GenBank/DDBJ whole genome shotgun (WGS) entry which is preliminary data.</text>
</comment>
<organism evidence="5 6">
    <name type="scientific">Winogradskya humida</name>
    <dbReference type="NCBI Taxonomy" id="113566"/>
    <lineage>
        <taxon>Bacteria</taxon>
        <taxon>Bacillati</taxon>
        <taxon>Actinomycetota</taxon>
        <taxon>Actinomycetes</taxon>
        <taxon>Micromonosporales</taxon>
        <taxon>Micromonosporaceae</taxon>
        <taxon>Winogradskya</taxon>
    </lineage>
</organism>
<evidence type="ECO:0000313" key="6">
    <source>
        <dbReference type="Proteomes" id="UP000603200"/>
    </source>
</evidence>
<proteinExistence type="predicted"/>
<dbReference type="PANTHER" id="PTHR30011:SF16">
    <property type="entry name" value="C2H2 FINGER DOMAIN TRANSCRIPTION FACTOR (EUROFUNG)-RELATED"/>
    <property type="match status" value="1"/>
</dbReference>
<keyword evidence="2" id="KW-0288">FMN</keyword>
<gene>
    <name evidence="5" type="ORF">Ahu01nite_085460</name>
</gene>
<dbReference type="Gene3D" id="3.20.20.30">
    <property type="entry name" value="Luciferase-like domain"/>
    <property type="match status" value="1"/>
</dbReference>
<evidence type="ECO:0000256" key="3">
    <source>
        <dbReference type="ARBA" id="ARBA00023002"/>
    </source>
</evidence>
<evidence type="ECO:0008006" key="7">
    <source>
        <dbReference type="Google" id="ProtNLM"/>
    </source>
</evidence>
<keyword evidence="4" id="KW-0503">Monooxygenase</keyword>
<reference evidence="5 6" key="1">
    <citation type="submission" date="2021-01" db="EMBL/GenBank/DDBJ databases">
        <title>Whole genome shotgun sequence of Actinoplanes humidus NBRC 14915.</title>
        <authorList>
            <person name="Komaki H."/>
            <person name="Tamura T."/>
        </authorList>
    </citation>
    <scope>NUCLEOTIDE SEQUENCE [LARGE SCALE GENOMIC DNA]</scope>
    <source>
        <strain evidence="5 6">NBRC 14915</strain>
    </source>
</reference>
<dbReference type="EMBL" id="BOMN01000122">
    <property type="protein sequence ID" value="GIE25444.1"/>
    <property type="molecule type" value="Genomic_DNA"/>
</dbReference>
<dbReference type="PANTHER" id="PTHR30011">
    <property type="entry name" value="ALKANESULFONATE MONOOXYGENASE-RELATED"/>
    <property type="match status" value="1"/>
</dbReference>
<keyword evidence="1" id="KW-0285">Flavoprotein</keyword>
<evidence type="ECO:0000256" key="1">
    <source>
        <dbReference type="ARBA" id="ARBA00022630"/>
    </source>
</evidence>
<keyword evidence="6" id="KW-1185">Reference proteome</keyword>
<evidence type="ECO:0000256" key="4">
    <source>
        <dbReference type="ARBA" id="ARBA00023033"/>
    </source>
</evidence>
<dbReference type="InterPro" id="IPR036661">
    <property type="entry name" value="Luciferase-like_sf"/>
</dbReference>
<accession>A0ABQ4A3N0</accession>
<sequence>MTTIIQLTLSVGDPLTLADADAVTAVAQEAGVTTIRLADDGNLDPTVTAGYLAGRHHGIGFIAEVPTTHQAPYNTARRILSLDRASGGRTGIALRPGDGDEVSGGVVVGLAGRRAGEVAEDSDAGPAARWAGEGGGQVVVDRAARWAGECGGQAFVGRAARWTEYAHVLSRLWASFPRVALIGDQAAGLVVDDELIRAINHNGESYRVAGPIDGPSSVQGRPVIVADLTDELPFAAAAEYADVIVIDRATQVDQHISGVALLGRVWIDADADADADAAPVGPTAPAGLVALAGELRAWALEQRLDGFELVPRGDPDPEDLAAVLKTLVPLLANASPPGAAAASGTTLRAALALA</sequence>
<evidence type="ECO:0000313" key="5">
    <source>
        <dbReference type="EMBL" id="GIE25444.1"/>
    </source>
</evidence>
<dbReference type="InterPro" id="IPR051260">
    <property type="entry name" value="Diverse_substr_monoxygenases"/>
</dbReference>
<evidence type="ECO:0000256" key="2">
    <source>
        <dbReference type="ARBA" id="ARBA00022643"/>
    </source>
</evidence>